<proteinExistence type="predicted"/>
<sequence>MTEVIGTIEGKPPDFTGKPCPENSVQDEDVTCLERRVSKPPSSTSPMGITTTTTSSATTSTTSPSTCFCILRSPARIFIDLDKMQQQHVTSDASTPASVELDCCKVPYSSKIQRQVCEVKECHTRTSGLGTDFEDLVNVSDEDKGETEGEEEHVEFWDEHFQVVQELLWWAENDCLTTLQNTSKQLPECSYTATKPWRETSPDSSVSSSSNTSTSPASLVL</sequence>
<reference evidence="2 3" key="1">
    <citation type="journal article" date="2019" name="Nat. Ecol. Evol.">
        <title>Megaphylogeny resolves global patterns of mushroom evolution.</title>
        <authorList>
            <person name="Varga T."/>
            <person name="Krizsan K."/>
            <person name="Foldi C."/>
            <person name="Dima B."/>
            <person name="Sanchez-Garcia M."/>
            <person name="Sanchez-Ramirez S."/>
            <person name="Szollosi G.J."/>
            <person name="Szarkandi J.G."/>
            <person name="Papp V."/>
            <person name="Albert L."/>
            <person name="Andreopoulos W."/>
            <person name="Angelini C."/>
            <person name="Antonin V."/>
            <person name="Barry K.W."/>
            <person name="Bougher N.L."/>
            <person name="Buchanan P."/>
            <person name="Buyck B."/>
            <person name="Bense V."/>
            <person name="Catcheside P."/>
            <person name="Chovatia M."/>
            <person name="Cooper J."/>
            <person name="Damon W."/>
            <person name="Desjardin D."/>
            <person name="Finy P."/>
            <person name="Geml J."/>
            <person name="Haridas S."/>
            <person name="Hughes K."/>
            <person name="Justo A."/>
            <person name="Karasinski D."/>
            <person name="Kautmanova I."/>
            <person name="Kiss B."/>
            <person name="Kocsube S."/>
            <person name="Kotiranta H."/>
            <person name="LaButti K.M."/>
            <person name="Lechner B.E."/>
            <person name="Liimatainen K."/>
            <person name="Lipzen A."/>
            <person name="Lukacs Z."/>
            <person name="Mihaltcheva S."/>
            <person name="Morgado L.N."/>
            <person name="Niskanen T."/>
            <person name="Noordeloos M.E."/>
            <person name="Ohm R.A."/>
            <person name="Ortiz-Santana B."/>
            <person name="Ovrebo C."/>
            <person name="Racz N."/>
            <person name="Riley R."/>
            <person name="Savchenko A."/>
            <person name="Shiryaev A."/>
            <person name="Soop K."/>
            <person name="Spirin V."/>
            <person name="Szebenyi C."/>
            <person name="Tomsovsky M."/>
            <person name="Tulloss R.E."/>
            <person name="Uehling J."/>
            <person name="Grigoriev I.V."/>
            <person name="Vagvolgyi C."/>
            <person name="Papp T."/>
            <person name="Martin F.M."/>
            <person name="Miettinen O."/>
            <person name="Hibbett D.S."/>
            <person name="Nagy L.G."/>
        </authorList>
    </citation>
    <scope>NUCLEOTIDE SEQUENCE [LARGE SCALE GENOMIC DNA]</scope>
    <source>
        <strain evidence="2 3">CBS 962.96</strain>
    </source>
</reference>
<protein>
    <submittedName>
        <fullName evidence="2">Uncharacterized protein</fullName>
    </submittedName>
</protein>
<dbReference type="AlphaFoldDB" id="A0A4S8M8C4"/>
<evidence type="ECO:0000313" key="3">
    <source>
        <dbReference type="Proteomes" id="UP000297245"/>
    </source>
</evidence>
<organism evidence="2 3">
    <name type="scientific">Dendrothele bispora (strain CBS 962.96)</name>
    <dbReference type="NCBI Taxonomy" id="1314807"/>
    <lineage>
        <taxon>Eukaryota</taxon>
        <taxon>Fungi</taxon>
        <taxon>Dikarya</taxon>
        <taxon>Basidiomycota</taxon>
        <taxon>Agaricomycotina</taxon>
        <taxon>Agaricomycetes</taxon>
        <taxon>Agaricomycetidae</taxon>
        <taxon>Agaricales</taxon>
        <taxon>Agaricales incertae sedis</taxon>
        <taxon>Dendrothele</taxon>
    </lineage>
</organism>
<feature type="region of interest" description="Disordered" evidence="1">
    <location>
        <begin position="1"/>
        <end position="64"/>
    </location>
</feature>
<name>A0A4S8M8C4_DENBC</name>
<gene>
    <name evidence="2" type="ORF">K435DRAFT_857028</name>
</gene>
<feature type="region of interest" description="Disordered" evidence="1">
    <location>
        <begin position="197"/>
        <end position="221"/>
    </location>
</feature>
<keyword evidence="3" id="KW-1185">Reference proteome</keyword>
<feature type="compositionally biased region" description="Low complexity" evidence="1">
    <location>
        <begin position="202"/>
        <end position="221"/>
    </location>
</feature>
<feature type="compositionally biased region" description="Low complexity" evidence="1">
    <location>
        <begin position="40"/>
        <end position="64"/>
    </location>
</feature>
<evidence type="ECO:0000256" key="1">
    <source>
        <dbReference type="SAM" id="MobiDB-lite"/>
    </source>
</evidence>
<evidence type="ECO:0000313" key="2">
    <source>
        <dbReference type="EMBL" id="THU98103.1"/>
    </source>
</evidence>
<accession>A0A4S8M8C4</accession>
<dbReference type="EMBL" id="ML179143">
    <property type="protein sequence ID" value="THU98103.1"/>
    <property type="molecule type" value="Genomic_DNA"/>
</dbReference>
<dbReference type="Proteomes" id="UP000297245">
    <property type="component" value="Unassembled WGS sequence"/>
</dbReference>